<reference evidence="3" key="1">
    <citation type="submission" date="2020-04" db="EMBL/GenBank/DDBJ databases">
        <authorList>
            <person name="Chiriac C."/>
            <person name="Salcher M."/>
            <person name="Ghai R."/>
            <person name="Kavagutti S V."/>
        </authorList>
    </citation>
    <scope>NUCLEOTIDE SEQUENCE</scope>
</reference>
<feature type="domain" description="Gamma-glutamylcyclotransferase AIG2-like" evidence="2">
    <location>
        <begin position="8"/>
        <end position="100"/>
    </location>
</feature>
<evidence type="ECO:0000259" key="2">
    <source>
        <dbReference type="Pfam" id="PF06094"/>
    </source>
</evidence>
<gene>
    <name evidence="3" type="ORF">UFOVP328_16</name>
</gene>
<dbReference type="CDD" id="cd06661">
    <property type="entry name" value="GGCT_like"/>
    <property type="match status" value="1"/>
</dbReference>
<dbReference type="Gene3D" id="3.10.490.10">
    <property type="entry name" value="Gamma-glutamyl cyclotransferase-like"/>
    <property type="match status" value="1"/>
</dbReference>
<keyword evidence="3" id="KW-0808">Transferase</keyword>
<evidence type="ECO:0000256" key="1">
    <source>
        <dbReference type="ARBA" id="ARBA00023239"/>
    </source>
</evidence>
<dbReference type="InterPro" id="IPR036568">
    <property type="entry name" value="GGCT-like_sf"/>
</dbReference>
<name>A0A6J5LZV1_9CAUD</name>
<dbReference type="GO" id="GO:0003839">
    <property type="term" value="F:gamma-glutamylcyclotransferase activity"/>
    <property type="evidence" value="ECO:0007669"/>
    <property type="project" value="InterPro"/>
</dbReference>
<sequence>MLKPRTLYFAYGANISQEAMSWRCPEAEALGAFELRDWQLEFYSHATIEPKKNSSVHGVLWMLTEKCERALDAFEGFPTYYTKRTQYQDGHWFFFYEMNNYRQGTPSDGYIYGIREGYHQWRLPQHSLQEALDRIYDPLGADLRYHCR</sequence>
<dbReference type="PANTHER" id="PTHR12935">
    <property type="entry name" value="GAMMA-GLUTAMYLCYCLOTRANSFERASE"/>
    <property type="match status" value="1"/>
</dbReference>
<dbReference type="InterPro" id="IPR009288">
    <property type="entry name" value="AIG2-like_dom"/>
</dbReference>
<dbReference type="EMBL" id="LR796341">
    <property type="protein sequence ID" value="CAB4137299.1"/>
    <property type="molecule type" value="Genomic_DNA"/>
</dbReference>
<dbReference type="Pfam" id="PF06094">
    <property type="entry name" value="GGACT"/>
    <property type="match status" value="1"/>
</dbReference>
<dbReference type="GO" id="GO:0016740">
    <property type="term" value="F:transferase activity"/>
    <property type="evidence" value="ECO:0007669"/>
    <property type="project" value="UniProtKB-KW"/>
</dbReference>
<dbReference type="InterPro" id="IPR013024">
    <property type="entry name" value="GGCT-like"/>
</dbReference>
<protein>
    <submittedName>
        <fullName evidence="3">Gamma-glutamyl cyclotransferase-like</fullName>
    </submittedName>
</protein>
<keyword evidence="1" id="KW-0456">Lyase</keyword>
<proteinExistence type="predicted"/>
<evidence type="ECO:0000313" key="3">
    <source>
        <dbReference type="EMBL" id="CAB4137299.1"/>
    </source>
</evidence>
<accession>A0A6J5LZV1</accession>
<dbReference type="InterPro" id="IPR017939">
    <property type="entry name" value="G-Glutamylcylcotransferase"/>
</dbReference>
<dbReference type="PANTHER" id="PTHR12935:SF0">
    <property type="entry name" value="GAMMA-GLUTAMYLCYCLOTRANSFERASE"/>
    <property type="match status" value="1"/>
</dbReference>
<organism evidence="3">
    <name type="scientific">uncultured Caudovirales phage</name>
    <dbReference type="NCBI Taxonomy" id="2100421"/>
    <lineage>
        <taxon>Viruses</taxon>
        <taxon>Duplodnaviria</taxon>
        <taxon>Heunggongvirae</taxon>
        <taxon>Uroviricota</taxon>
        <taxon>Caudoviricetes</taxon>
        <taxon>Peduoviridae</taxon>
        <taxon>Maltschvirus</taxon>
        <taxon>Maltschvirus maltsch</taxon>
    </lineage>
</organism>
<dbReference type="SUPFAM" id="SSF110857">
    <property type="entry name" value="Gamma-glutamyl cyclotransferase-like"/>
    <property type="match status" value="1"/>
</dbReference>